<evidence type="ECO:0000256" key="1">
    <source>
        <dbReference type="ARBA" id="ARBA00022555"/>
    </source>
</evidence>
<dbReference type="GO" id="GO:0005524">
    <property type="term" value="F:ATP binding"/>
    <property type="evidence" value="ECO:0007669"/>
    <property type="project" value="UniProtKB-KW"/>
</dbReference>
<dbReference type="NCBIfam" id="NF001138">
    <property type="entry name" value="PRK00143.1"/>
    <property type="match status" value="1"/>
</dbReference>
<comment type="subcellular location">
    <subcellularLocation>
        <location evidence="9">Cytoplasm</location>
    </subcellularLocation>
</comment>
<reference evidence="12 13" key="1">
    <citation type="submission" date="2017-09" db="EMBL/GenBank/DDBJ databases">
        <title>Depth-based differentiation of microbial function through sediment-hosted aquifers and enrichment of novel symbionts in the deep terrestrial subsurface.</title>
        <authorList>
            <person name="Probst A.J."/>
            <person name="Ladd B."/>
            <person name="Jarett J.K."/>
            <person name="Geller-Mcgrath D.E."/>
            <person name="Sieber C.M."/>
            <person name="Emerson J.B."/>
            <person name="Anantharaman K."/>
            <person name="Thomas B.C."/>
            <person name="Malmstrom R."/>
            <person name="Stieglmeier M."/>
            <person name="Klingl A."/>
            <person name="Woyke T."/>
            <person name="Ryan C.M."/>
            <person name="Banfield J.F."/>
        </authorList>
    </citation>
    <scope>NUCLEOTIDE SEQUENCE [LARGE SCALE GENOMIC DNA]</scope>
    <source>
        <strain evidence="12">CG23_combo_of_CG06-09_8_20_14_all_40_14</strain>
    </source>
</reference>
<comment type="caution">
    <text evidence="12">The sequence shown here is derived from an EMBL/GenBank/DDBJ whole genome shotgun (WGS) entry which is preliminary data.</text>
</comment>
<dbReference type="Gene3D" id="2.40.30.10">
    <property type="entry name" value="Translation factors"/>
    <property type="match status" value="1"/>
</dbReference>
<dbReference type="InterPro" id="IPR046885">
    <property type="entry name" value="MnmA-like_C"/>
</dbReference>
<dbReference type="Pfam" id="PF20258">
    <property type="entry name" value="tRNA_Me_trans_C"/>
    <property type="match status" value="1"/>
</dbReference>
<dbReference type="AlphaFoldDB" id="A0A2G9XCR2"/>
<evidence type="ECO:0000256" key="8">
    <source>
        <dbReference type="ARBA" id="ARBA00051542"/>
    </source>
</evidence>
<dbReference type="Proteomes" id="UP000231388">
    <property type="component" value="Unassembled WGS sequence"/>
</dbReference>
<feature type="site" description="Interaction with tRNA" evidence="9">
    <location>
        <position position="350"/>
    </location>
</feature>
<evidence type="ECO:0000313" key="13">
    <source>
        <dbReference type="Proteomes" id="UP000231388"/>
    </source>
</evidence>
<dbReference type="EMBL" id="PCQY01000010">
    <property type="protein sequence ID" value="PIP04752.1"/>
    <property type="molecule type" value="Genomic_DNA"/>
</dbReference>
<evidence type="ECO:0000313" key="12">
    <source>
        <dbReference type="EMBL" id="PIP04752.1"/>
    </source>
</evidence>
<feature type="domain" description="tRNA-specific 2-thiouridylase MnmA-like central" evidence="11">
    <location>
        <begin position="209"/>
        <end position="276"/>
    </location>
</feature>
<feature type="binding site" evidence="9">
    <location>
        <position position="128"/>
    </location>
    <ligand>
        <name>ATP</name>
        <dbReference type="ChEBI" id="CHEBI:30616"/>
    </ligand>
</feature>
<proteinExistence type="inferred from homology"/>
<evidence type="ECO:0000259" key="10">
    <source>
        <dbReference type="Pfam" id="PF20258"/>
    </source>
</evidence>
<dbReference type="GO" id="GO:0000049">
    <property type="term" value="F:tRNA binding"/>
    <property type="evidence" value="ECO:0007669"/>
    <property type="project" value="UniProtKB-KW"/>
</dbReference>
<dbReference type="InterPro" id="IPR014729">
    <property type="entry name" value="Rossmann-like_a/b/a_fold"/>
</dbReference>
<comment type="function">
    <text evidence="9">Catalyzes the 2-thiolation of uridine at the wobble position (U34) of tRNA, leading to the formation of s(2)U34.</text>
</comment>
<dbReference type="InterPro" id="IPR046884">
    <property type="entry name" value="MnmA-like_central"/>
</dbReference>
<evidence type="ECO:0000256" key="9">
    <source>
        <dbReference type="HAMAP-Rule" id="MF_00144"/>
    </source>
</evidence>
<feature type="region of interest" description="Interaction with tRNA" evidence="9">
    <location>
        <begin position="151"/>
        <end position="153"/>
    </location>
</feature>
<comment type="catalytic activity">
    <reaction evidence="8 9">
        <text>S-sulfanyl-L-cysteinyl-[protein] + uridine(34) in tRNA + AH2 + ATP = 2-thiouridine(34) in tRNA + L-cysteinyl-[protein] + A + AMP + diphosphate + H(+)</text>
        <dbReference type="Rhea" id="RHEA:47032"/>
        <dbReference type="Rhea" id="RHEA-COMP:10131"/>
        <dbReference type="Rhea" id="RHEA-COMP:11726"/>
        <dbReference type="Rhea" id="RHEA-COMP:11727"/>
        <dbReference type="Rhea" id="RHEA-COMP:11728"/>
        <dbReference type="ChEBI" id="CHEBI:13193"/>
        <dbReference type="ChEBI" id="CHEBI:15378"/>
        <dbReference type="ChEBI" id="CHEBI:17499"/>
        <dbReference type="ChEBI" id="CHEBI:29950"/>
        <dbReference type="ChEBI" id="CHEBI:30616"/>
        <dbReference type="ChEBI" id="CHEBI:33019"/>
        <dbReference type="ChEBI" id="CHEBI:61963"/>
        <dbReference type="ChEBI" id="CHEBI:65315"/>
        <dbReference type="ChEBI" id="CHEBI:87170"/>
        <dbReference type="ChEBI" id="CHEBI:456215"/>
        <dbReference type="EC" id="2.8.1.13"/>
    </reaction>
</comment>
<feature type="domain" description="tRNA-specific 2-thiouridylase MnmA-like C-terminal" evidence="10">
    <location>
        <begin position="312"/>
        <end position="366"/>
    </location>
</feature>
<evidence type="ECO:0000259" key="11">
    <source>
        <dbReference type="Pfam" id="PF20259"/>
    </source>
</evidence>
<keyword evidence="6 9" id="KW-0694">RNA-binding</keyword>
<dbReference type="EC" id="2.8.1.13" evidence="9"/>
<dbReference type="PANTHER" id="PTHR11933">
    <property type="entry name" value="TRNA 5-METHYLAMINOMETHYL-2-THIOURIDYLATE -METHYLTRANSFERASE"/>
    <property type="match status" value="1"/>
</dbReference>
<dbReference type="CDD" id="cd01998">
    <property type="entry name" value="MnmA_TRMU-like"/>
    <property type="match status" value="1"/>
</dbReference>
<comment type="similarity">
    <text evidence="9">Belongs to the MnmA/TRMU family.</text>
</comment>
<feature type="binding site" evidence="9">
    <location>
        <position position="40"/>
    </location>
    <ligand>
        <name>ATP</name>
        <dbReference type="ChEBI" id="CHEBI:30616"/>
    </ligand>
</feature>
<dbReference type="PANTHER" id="PTHR11933:SF5">
    <property type="entry name" value="MITOCHONDRIAL TRNA-SPECIFIC 2-THIOURIDYLASE 1"/>
    <property type="match status" value="1"/>
</dbReference>
<dbReference type="HAMAP" id="MF_00144">
    <property type="entry name" value="tRNA_thiouridyl_MnmA"/>
    <property type="match status" value="1"/>
</dbReference>
<dbReference type="InterPro" id="IPR004506">
    <property type="entry name" value="MnmA-like"/>
</dbReference>
<evidence type="ECO:0000256" key="6">
    <source>
        <dbReference type="ARBA" id="ARBA00022884"/>
    </source>
</evidence>
<comment type="caution">
    <text evidence="9">Lacks conserved residue(s) required for the propagation of feature annotation.</text>
</comment>
<dbReference type="InterPro" id="IPR023382">
    <property type="entry name" value="MnmA-like_central_sf"/>
</dbReference>
<feature type="binding site" evidence="9">
    <location>
        <begin position="14"/>
        <end position="21"/>
    </location>
    <ligand>
        <name>ATP</name>
        <dbReference type="ChEBI" id="CHEBI:30616"/>
    </ligand>
</feature>
<dbReference type="GO" id="GO:0002143">
    <property type="term" value="P:tRNA wobble position uridine thiolation"/>
    <property type="evidence" value="ECO:0007669"/>
    <property type="project" value="TreeGrafter"/>
</dbReference>
<keyword evidence="1 9" id="KW-0820">tRNA-binding</keyword>
<dbReference type="GO" id="GO:0005737">
    <property type="term" value="C:cytoplasm"/>
    <property type="evidence" value="ECO:0007669"/>
    <property type="project" value="UniProtKB-SubCell"/>
</dbReference>
<dbReference type="Gene3D" id="2.30.30.280">
    <property type="entry name" value="Adenine nucleotide alpha hydrolases-like domains"/>
    <property type="match status" value="1"/>
</dbReference>
<feature type="active site" description="Cysteine persulfide intermediate" evidence="9">
    <location>
        <position position="201"/>
    </location>
</feature>
<feature type="active site" description="Nucleophile" evidence="9">
    <location>
        <position position="103"/>
    </location>
</feature>
<keyword evidence="7" id="KW-1015">Disulfide bond</keyword>
<organism evidence="12 13">
    <name type="scientific">candidate division WWE3 bacterium CG23_combo_of_CG06-09_8_20_14_all_40_14</name>
    <dbReference type="NCBI Taxonomy" id="1975095"/>
    <lineage>
        <taxon>Bacteria</taxon>
        <taxon>Katanobacteria</taxon>
    </lineage>
</organism>
<dbReference type="Gene3D" id="3.40.50.620">
    <property type="entry name" value="HUPs"/>
    <property type="match status" value="1"/>
</dbReference>
<keyword evidence="5 9" id="KW-0067">ATP-binding</keyword>
<dbReference type="Pfam" id="PF03054">
    <property type="entry name" value="tRNA_Me_trans"/>
    <property type="match status" value="1"/>
</dbReference>
<evidence type="ECO:0000256" key="7">
    <source>
        <dbReference type="ARBA" id="ARBA00023157"/>
    </source>
</evidence>
<evidence type="ECO:0000256" key="2">
    <source>
        <dbReference type="ARBA" id="ARBA00022679"/>
    </source>
</evidence>
<gene>
    <name evidence="9" type="primary">mnmA</name>
    <name evidence="12" type="ORF">COX53_00680</name>
</gene>
<dbReference type="SUPFAM" id="SSF52402">
    <property type="entry name" value="Adenine nucleotide alpha hydrolases-like"/>
    <property type="match status" value="1"/>
</dbReference>
<feature type="site" description="Interaction with tRNA" evidence="9">
    <location>
        <position position="129"/>
    </location>
</feature>
<accession>A0A2G9XCR2</accession>
<evidence type="ECO:0000256" key="4">
    <source>
        <dbReference type="ARBA" id="ARBA00022741"/>
    </source>
</evidence>
<dbReference type="NCBIfam" id="TIGR00420">
    <property type="entry name" value="trmU"/>
    <property type="match status" value="1"/>
</dbReference>
<evidence type="ECO:0000256" key="3">
    <source>
        <dbReference type="ARBA" id="ARBA00022694"/>
    </source>
</evidence>
<keyword evidence="2 9" id="KW-0808">Transferase</keyword>
<keyword evidence="4 9" id="KW-0547">Nucleotide-binding</keyword>
<feature type="region of interest" description="Interaction with target base in tRNA" evidence="9">
    <location>
        <begin position="98"/>
        <end position="100"/>
    </location>
</feature>
<dbReference type="Pfam" id="PF20259">
    <property type="entry name" value="tRNA_Me_trans_M"/>
    <property type="match status" value="1"/>
</dbReference>
<dbReference type="GO" id="GO:0103016">
    <property type="term" value="F:tRNA-uridine 2-sulfurtransferase activity"/>
    <property type="evidence" value="ECO:0007669"/>
    <property type="project" value="UniProtKB-EC"/>
</dbReference>
<keyword evidence="3 9" id="KW-0819">tRNA processing</keyword>
<protein>
    <recommendedName>
        <fullName evidence="9">tRNA-specific 2-thiouridylase MnmA</fullName>
        <ecNumber evidence="9">2.8.1.13</ecNumber>
    </recommendedName>
</protein>
<evidence type="ECO:0000256" key="5">
    <source>
        <dbReference type="ARBA" id="ARBA00022840"/>
    </source>
</evidence>
<name>A0A2G9XCR2_UNCKA</name>
<keyword evidence="9" id="KW-0963">Cytoplasm</keyword>
<sequence length="367" mass="40913">MDKKVAKGKKVALALSGGVDSAVSAALLKKQGYDVVCVHLVCWEDEKASCDPDKNRVDAAKVAGVLNLPLLVWDFTKEYKKKVIDYFYYEYEAGRTPNPDVMCNKEIKFGLFFERAMSELKADFVATGHYARIFHLEGGRSKLLCGKDKTKDQSYFLYLLTPNILSKTLFPLGNYTKVQVRKLAKKMRLPVWYKPDSQGICFVGKIDIKDFLSERIQSKKGAVLDMGGNVIGEHTGAWFYTIGQRRGFTVFGFGKEQPAPLYVISKDINKNTITVGSYDAAFCDEFRVKLSKLSKSGVSRSGSIPIREYPGLRARVRHLGELYPVENIIPIGKDLCVKLSKKAFGVASGQSAVFYYKDEVLGGGVII</sequence>